<feature type="transmembrane region" description="Helical" evidence="7">
    <location>
        <begin position="243"/>
        <end position="262"/>
    </location>
</feature>
<reference evidence="8 9" key="1">
    <citation type="submission" date="2020-04" db="EMBL/GenBank/DDBJ databases">
        <title>A novel species of genus Lactobacillus that was isolated from fermented food Zha-chili.</title>
        <authorList>
            <person name="Zhang Z."/>
        </authorList>
    </citation>
    <scope>NUCLEOTIDE SEQUENCE [LARGE SCALE GENOMIC DNA]</scope>
    <source>
        <strain evidence="9">HBUAS51383</strain>
    </source>
</reference>
<feature type="transmembrane region" description="Helical" evidence="7">
    <location>
        <begin position="204"/>
        <end position="222"/>
    </location>
</feature>
<accession>A0ABX1L2P2</accession>
<evidence type="ECO:0008006" key="10">
    <source>
        <dbReference type="Google" id="ProtNLM"/>
    </source>
</evidence>
<evidence type="ECO:0000256" key="3">
    <source>
        <dbReference type="ARBA" id="ARBA00022475"/>
    </source>
</evidence>
<comment type="caution">
    <text evidence="8">The sequence shown here is derived from an EMBL/GenBank/DDBJ whole genome shotgun (WGS) entry which is preliminary data.</text>
</comment>
<sequence>MLSVFLVSMNSVLIIITIIVIGIIIRNMHIVSDQFSTDISNVLIDVALPLSIMLLTQRYVTKNNFKILTVGTILIMVAILICFFIAYLISRGLKLDKSRRSIFINGFVNSNTLFVGMPLNIALFGIKSMPYFLCYFVANTIATWGIGVKIVYKDGPQNRSTSSRKPLKRLVNLFTPPMWGFILGLIFFATSFEVTGFLKESFSYIGNLVTPLSLMFLGLQLGKTKFSEMKVERLDLMAQFGKFVVSPFVMLLVIVAAQRMQIVSLGSIFIKTMVVQAATPMLNVLPILADQAKMDIPFSTRILTESILIFPVAVVVIMLLV</sequence>
<proteinExistence type="predicted"/>
<feature type="transmembrane region" description="Helical" evidence="7">
    <location>
        <begin position="173"/>
        <end position="192"/>
    </location>
</feature>
<keyword evidence="4 7" id="KW-0812">Transmembrane</keyword>
<dbReference type="PANTHER" id="PTHR36838:SF1">
    <property type="entry name" value="SLR1864 PROTEIN"/>
    <property type="match status" value="1"/>
</dbReference>
<keyword evidence="6 7" id="KW-0472">Membrane</keyword>
<dbReference type="Proteomes" id="UP000763447">
    <property type="component" value="Unassembled WGS sequence"/>
</dbReference>
<evidence type="ECO:0000256" key="5">
    <source>
        <dbReference type="ARBA" id="ARBA00022989"/>
    </source>
</evidence>
<protein>
    <recommendedName>
        <fullName evidence="10">Malate permease</fullName>
    </recommendedName>
</protein>
<feature type="transmembrane region" description="Helical" evidence="7">
    <location>
        <begin position="301"/>
        <end position="320"/>
    </location>
</feature>
<keyword evidence="2" id="KW-0813">Transport</keyword>
<feature type="transmembrane region" description="Helical" evidence="7">
    <location>
        <begin position="102"/>
        <end position="124"/>
    </location>
</feature>
<evidence type="ECO:0000256" key="6">
    <source>
        <dbReference type="ARBA" id="ARBA00023136"/>
    </source>
</evidence>
<feature type="transmembrane region" description="Helical" evidence="7">
    <location>
        <begin position="37"/>
        <end position="55"/>
    </location>
</feature>
<dbReference type="InterPro" id="IPR004776">
    <property type="entry name" value="Mem_transp_PIN-like"/>
</dbReference>
<feature type="transmembrane region" description="Helical" evidence="7">
    <location>
        <begin position="268"/>
        <end position="289"/>
    </location>
</feature>
<dbReference type="Pfam" id="PF03547">
    <property type="entry name" value="Mem_trans"/>
    <property type="match status" value="1"/>
</dbReference>
<feature type="transmembrane region" description="Helical" evidence="7">
    <location>
        <begin position="130"/>
        <end position="152"/>
    </location>
</feature>
<keyword evidence="5 7" id="KW-1133">Transmembrane helix</keyword>
<evidence type="ECO:0000313" key="9">
    <source>
        <dbReference type="Proteomes" id="UP000763447"/>
    </source>
</evidence>
<feature type="transmembrane region" description="Helical" evidence="7">
    <location>
        <begin position="67"/>
        <end position="90"/>
    </location>
</feature>
<evidence type="ECO:0000313" key="8">
    <source>
        <dbReference type="EMBL" id="NLR18591.1"/>
    </source>
</evidence>
<name>A0ABX1L2P2_9LACO</name>
<evidence type="ECO:0000256" key="4">
    <source>
        <dbReference type="ARBA" id="ARBA00022692"/>
    </source>
</evidence>
<dbReference type="EMBL" id="JAAXLJ010000009">
    <property type="protein sequence ID" value="NLR18591.1"/>
    <property type="molecule type" value="Genomic_DNA"/>
</dbReference>
<dbReference type="PANTHER" id="PTHR36838">
    <property type="entry name" value="AUXIN EFFLUX CARRIER FAMILY PROTEIN"/>
    <property type="match status" value="1"/>
</dbReference>
<evidence type="ECO:0000256" key="1">
    <source>
        <dbReference type="ARBA" id="ARBA00004141"/>
    </source>
</evidence>
<feature type="transmembrane region" description="Helical" evidence="7">
    <location>
        <begin position="6"/>
        <end position="25"/>
    </location>
</feature>
<evidence type="ECO:0000256" key="2">
    <source>
        <dbReference type="ARBA" id="ARBA00022448"/>
    </source>
</evidence>
<keyword evidence="3" id="KW-1003">Cell membrane</keyword>
<organism evidence="8 9">
    <name type="scientific">Secundilactobacillus angelensis</name>
    <dbReference type="NCBI Taxonomy" id="2722706"/>
    <lineage>
        <taxon>Bacteria</taxon>
        <taxon>Bacillati</taxon>
        <taxon>Bacillota</taxon>
        <taxon>Bacilli</taxon>
        <taxon>Lactobacillales</taxon>
        <taxon>Lactobacillaceae</taxon>
        <taxon>Secundilactobacillus</taxon>
    </lineage>
</organism>
<gene>
    <name evidence="8" type="ORF">HC026_06590</name>
</gene>
<keyword evidence="9" id="KW-1185">Reference proteome</keyword>
<dbReference type="RefSeq" id="WP_168925202.1">
    <property type="nucleotide sequence ID" value="NZ_JAAXLJ010000009.1"/>
</dbReference>
<comment type="subcellular location">
    <subcellularLocation>
        <location evidence="1">Membrane</location>
        <topology evidence="1">Multi-pass membrane protein</topology>
    </subcellularLocation>
</comment>
<evidence type="ECO:0000256" key="7">
    <source>
        <dbReference type="SAM" id="Phobius"/>
    </source>
</evidence>